<feature type="domain" description="DUF6879" evidence="1">
    <location>
        <begin position="7"/>
        <end position="170"/>
    </location>
</feature>
<evidence type="ECO:0000259" key="1">
    <source>
        <dbReference type="Pfam" id="PF21806"/>
    </source>
</evidence>
<reference evidence="2" key="2">
    <citation type="submission" date="2020-09" db="EMBL/GenBank/DDBJ databases">
        <authorList>
            <person name="Sun Q."/>
            <person name="Ohkuma M."/>
        </authorList>
    </citation>
    <scope>NUCLEOTIDE SEQUENCE</scope>
    <source>
        <strain evidence="2">JCM 3091</strain>
    </source>
</reference>
<dbReference type="Proteomes" id="UP000662200">
    <property type="component" value="Unassembled WGS sequence"/>
</dbReference>
<proteinExistence type="predicted"/>
<evidence type="ECO:0000313" key="3">
    <source>
        <dbReference type="Proteomes" id="UP000662200"/>
    </source>
</evidence>
<gene>
    <name evidence="2" type="ORF">GCM10010124_04950</name>
</gene>
<name>A0A8J3BMY5_9ACTN</name>
<dbReference type="RefSeq" id="WP_189112472.1">
    <property type="nucleotide sequence ID" value="NZ_BMQC01000001.1"/>
</dbReference>
<organism evidence="2 3">
    <name type="scientific">Pilimelia terevasa</name>
    <dbReference type="NCBI Taxonomy" id="53372"/>
    <lineage>
        <taxon>Bacteria</taxon>
        <taxon>Bacillati</taxon>
        <taxon>Actinomycetota</taxon>
        <taxon>Actinomycetes</taxon>
        <taxon>Micromonosporales</taxon>
        <taxon>Micromonosporaceae</taxon>
        <taxon>Pilimelia</taxon>
    </lineage>
</organism>
<dbReference type="InterPro" id="IPR049244">
    <property type="entry name" value="DUF6879"/>
</dbReference>
<reference evidence="2" key="1">
    <citation type="journal article" date="2014" name="Int. J. Syst. Evol. Microbiol.">
        <title>Complete genome sequence of Corynebacterium casei LMG S-19264T (=DSM 44701T), isolated from a smear-ripened cheese.</title>
        <authorList>
            <consortium name="US DOE Joint Genome Institute (JGI-PGF)"/>
            <person name="Walter F."/>
            <person name="Albersmeier A."/>
            <person name="Kalinowski J."/>
            <person name="Ruckert C."/>
        </authorList>
    </citation>
    <scope>NUCLEOTIDE SEQUENCE</scope>
    <source>
        <strain evidence="2">JCM 3091</strain>
    </source>
</reference>
<accession>A0A8J3BMY5</accession>
<evidence type="ECO:0000313" key="2">
    <source>
        <dbReference type="EMBL" id="GGK15312.1"/>
    </source>
</evidence>
<keyword evidence="3" id="KW-1185">Reference proteome</keyword>
<sequence length="173" mass="19374">MRDIDVDSFEACLRGIRIGWRHLELRDSYGVADENEALRAWQRGEEYQLQGLDSLCQFFGDLAARGRVLQRVKVVSEPLSDYQQWSLNVSRRVARSGEEIRVVNRKVVATLLVPPADFYVLDGTRALFLHHDGNGGTGTFSITDDRSVVLRCIDSFSAVWDAAAPLDSYLGPG</sequence>
<dbReference type="AlphaFoldDB" id="A0A8J3BMY5"/>
<dbReference type="EMBL" id="BMQC01000001">
    <property type="protein sequence ID" value="GGK15312.1"/>
    <property type="molecule type" value="Genomic_DNA"/>
</dbReference>
<protein>
    <recommendedName>
        <fullName evidence="1">DUF6879 domain-containing protein</fullName>
    </recommendedName>
</protein>
<dbReference type="Pfam" id="PF21806">
    <property type="entry name" value="DUF6879"/>
    <property type="match status" value="1"/>
</dbReference>
<comment type="caution">
    <text evidence="2">The sequence shown here is derived from an EMBL/GenBank/DDBJ whole genome shotgun (WGS) entry which is preliminary data.</text>
</comment>